<sequence>MSTRLSLLGITASISLVLFLYGLVHICTHYGIFSGSQQRGFSPLYTGQPSPVSISQELEQIAKSQLQPWIGYQMNQSDVKDYAKRKEYLYVVEIKNGTLHIPEYVDKEFEYNQNVEPLVTVIQQILKEENNIQDTFLFLNLLDEPRNPNKVRCQQAGMWNKIEKYHGFPLSLIEESKDMPWFPILSPAKISDCFEDILVPFGDLLEPLKLEEMRKTTPTCEKWNTTKRLMTALFRGSPTGHSFKEGRNHRLALIKACDNEQSRYLRNYLAHSSSMEDLLSLFPEGGPLCDAALTHQVDLNISDVSSPIYFLPMKVWEEITFFVLDIDGNSYSRRLANLCFADVDIIRLGIFEDLLLMLLKNGTHYRHVQIDHSDLFSTLIYMRTQLSYSQQLCRNKFQRCQQVVNYPNMKYYMQVLLEEYSRQVIFLSS</sequence>
<organism evidence="3 4">
    <name type="scientific">Galdieria partita</name>
    <dbReference type="NCBI Taxonomy" id="83374"/>
    <lineage>
        <taxon>Eukaryota</taxon>
        <taxon>Rhodophyta</taxon>
        <taxon>Bangiophyceae</taxon>
        <taxon>Galdieriales</taxon>
        <taxon>Galdieriaceae</taxon>
        <taxon>Galdieria</taxon>
    </lineage>
</organism>
<proteinExistence type="predicted"/>
<evidence type="ECO:0000259" key="2">
    <source>
        <dbReference type="SMART" id="SM00672"/>
    </source>
</evidence>
<reference evidence="3" key="1">
    <citation type="journal article" date="2022" name="Proc. Natl. Acad. Sci. U.S.A.">
        <title>Life cycle and functional genomics of the unicellular red alga Galdieria for elucidating algal and plant evolution and industrial use.</title>
        <authorList>
            <person name="Hirooka S."/>
            <person name="Itabashi T."/>
            <person name="Ichinose T.M."/>
            <person name="Onuma R."/>
            <person name="Fujiwara T."/>
            <person name="Yamashita S."/>
            <person name="Jong L.W."/>
            <person name="Tomita R."/>
            <person name="Iwane A.H."/>
            <person name="Miyagishima S.Y."/>
        </authorList>
    </citation>
    <scope>NUCLEOTIDE SEQUENCE</scope>
    <source>
        <strain evidence="3">NBRC 102759</strain>
    </source>
</reference>
<dbReference type="EMBL" id="BQMJ01000058">
    <property type="protein sequence ID" value="GJQ14682.1"/>
    <property type="molecule type" value="Genomic_DNA"/>
</dbReference>
<dbReference type="SMART" id="SM00672">
    <property type="entry name" value="CAP10"/>
    <property type="match status" value="1"/>
</dbReference>
<keyword evidence="4" id="KW-1185">Reference proteome</keyword>
<feature type="transmembrane region" description="Helical" evidence="1">
    <location>
        <begin position="7"/>
        <end position="24"/>
    </location>
</feature>
<keyword evidence="1" id="KW-0812">Transmembrane</keyword>
<reference evidence="3" key="2">
    <citation type="submission" date="2022-01" db="EMBL/GenBank/DDBJ databases">
        <authorList>
            <person name="Hirooka S."/>
            <person name="Miyagishima S.Y."/>
        </authorList>
    </citation>
    <scope>NUCLEOTIDE SEQUENCE</scope>
    <source>
        <strain evidence="3">NBRC 102759</strain>
    </source>
</reference>
<protein>
    <recommendedName>
        <fullName evidence="2">Glycosyl transferase CAP10 domain-containing protein</fullName>
    </recommendedName>
</protein>
<accession>A0A9C7Q3Q0</accession>
<evidence type="ECO:0000313" key="4">
    <source>
        <dbReference type="Proteomes" id="UP001061958"/>
    </source>
</evidence>
<dbReference type="Proteomes" id="UP001061958">
    <property type="component" value="Unassembled WGS sequence"/>
</dbReference>
<dbReference type="AlphaFoldDB" id="A0A9C7Q3Q0"/>
<keyword evidence="1" id="KW-1133">Transmembrane helix</keyword>
<evidence type="ECO:0000313" key="3">
    <source>
        <dbReference type="EMBL" id="GJQ14682.1"/>
    </source>
</evidence>
<comment type="caution">
    <text evidence="3">The sequence shown here is derived from an EMBL/GenBank/DDBJ whole genome shotgun (WGS) entry which is preliminary data.</text>
</comment>
<dbReference type="InterPro" id="IPR006598">
    <property type="entry name" value="CAP10"/>
</dbReference>
<name>A0A9C7Q3Q0_9RHOD</name>
<feature type="domain" description="Glycosyl transferase CAP10" evidence="2">
    <location>
        <begin position="131"/>
        <end position="426"/>
    </location>
</feature>
<dbReference type="OrthoDB" id="541052at2759"/>
<evidence type="ECO:0000256" key="1">
    <source>
        <dbReference type="SAM" id="Phobius"/>
    </source>
</evidence>
<keyword evidence="1" id="KW-0472">Membrane</keyword>
<gene>
    <name evidence="3" type="ORF">GpartN1_g6473.t1</name>
</gene>